<evidence type="ECO:0000313" key="6">
    <source>
        <dbReference type="EMBL" id="TDT32555.1"/>
    </source>
</evidence>
<evidence type="ECO:0000256" key="4">
    <source>
        <dbReference type="SAM" id="MobiDB-lite"/>
    </source>
</evidence>
<comment type="caution">
    <text evidence="6">The sequence shown here is derived from an EMBL/GenBank/DDBJ whole genome shotgun (WGS) entry which is preliminary data.</text>
</comment>
<dbReference type="OrthoDB" id="9804442at2"/>
<proteinExistence type="inferred from homology"/>
<reference evidence="6 7" key="1">
    <citation type="submission" date="2019-03" db="EMBL/GenBank/DDBJ databases">
        <title>Genomic Encyclopedia of Archaeal and Bacterial Type Strains, Phase II (KMG-II): from individual species to whole genera.</title>
        <authorList>
            <person name="Goeker M."/>
        </authorList>
    </citation>
    <scope>NUCLEOTIDE SEQUENCE [LARGE SCALE GENOMIC DNA]</scope>
    <source>
        <strain evidence="6 7">DSM 24323</strain>
    </source>
</reference>
<dbReference type="SUPFAM" id="SSF55811">
    <property type="entry name" value="Nudix"/>
    <property type="match status" value="1"/>
</dbReference>
<accession>A0A4R7J5V1</accession>
<keyword evidence="2 3" id="KW-0378">Hydrolase</keyword>
<dbReference type="InterPro" id="IPR000086">
    <property type="entry name" value="NUDIX_hydrolase_dom"/>
</dbReference>
<feature type="domain" description="Nudix hydrolase" evidence="5">
    <location>
        <begin position="77"/>
        <end position="217"/>
    </location>
</feature>
<name>A0A4R7J5V1_9ACTN</name>
<sequence>MRLIGVGPTGEPLISLELDHGADPYSTLWQRGLSLTRTVRAQRSPSGDLVLLVEAVPHHRSRGDRRSRSRPAPKEAVRRQRVAAYAITLSGRGVLGTEFSDRTHVPGQWGLPGGGVDPGEEPTDTVRRELMEETGQHVDLGLLIDVQSDHWVGKSPTAVLEDFHAVRLVYAADCPDPGDPVVHDIGGTTSDAAWIPLNRWQDWPWTSGARALLGKHLG</sequence>
<evidence type="ECO:0000256" key="1">
    <source>
        <dbReference type="ARBA" id="ARBA00005582"/>
    </source>
</evidence>
<dbReference type="Pfam" id="PF00293">
    <property type="entry name" value="NUDIX"/>
    <property type="match status" value="1"/>
</dbReference>
<dbReference type="PANTHER" id="PTHR43736:SF2">
    <property type="entry name" value="MUTT_NUDIX FAMILY PROTEIN"/>
    <property type="match status" value="1"/>
</dbReference>
<dbReference type="Gene3D" id="3.90.79.10">
    <property type="entry name" value="Nucleoside Triphosphate Pyrophosphohydrolase"/>
    <property type="match status" value="1"/>
</dbReference>
<dbReference type="EMBL" id="SOAW01000001">
    <property type="protein sequence ID" value="TDT32555.1"/>
    <property type="molecule type" value="Genomic_DNA"/>
</dbReference>
<comment type="similarity">
    <text evidence="1 3">Belongs to the Nudix hydrolase family.</text>
</comment>
<feature type="compositionally biased region" description="Basic residues" evidence="4">
    <location>
        <begin position="58"/>
        <end position="71"/>
    </location>
</feature>
<gene>
    <name evidence="6" type="ORF">CLV29_0135</name>
</gene>
<dbReference type="InterPro" id="IPR020476">
    <property type="entry name" value="Nudix_hydrolase"/>
</dbReference>
<feature type="region of interest" description="Disordered" evidence="4">
    <location>
        <begin position="55"/>
        <end position="77"/>
    </location>
</feature>
<evidence type="ECO:0000313" key="7">
    <source>
        <dbReference type="Proteomes" id="UP000295371"/>
    </source>
</evidence>
<dbReference type="Proteomes" id="UP000295371">
    <property type="component" value="Unassembled WGS sequence"/>
</dbReference>
<evidence type="ECO:0000259" key="5">
    <source>
        <dbReference type="PROSITE" id="PS51462"/>
    </source>
</evidence>
<dbReference type="GO" id="GO:0016787">
    <property type="term" value="F:hydrolase activity"/>
    <property type="evidence" value="ECO:0007669"/>
    <property type="project" value="UniProtKB-KW"/>
</dbReference>
<evidence type="ECO:0000256" key="2">
    <source>
        <dbReference type="ARBA" id="ARBA00022801"/>
    </source>
</evidence>
<protein>
    <submittedName>
        <fullName evidence="6">NUDIX domain-containing protein</fullName>
    </submittedName>
</protein>
<dbReference type="InterPro" id="IPR020084">
    <property type="entry name" value="NUDIX_hydrolase_CS"/>
</dbReference>
<dbReference type="InterPro" id="IPR015797">
    <property type="entry name" value="NUDIX_hydrolase-like_dom_sf"/>
</dbReference>
<dbReference type="PANTHER" id="PTHR43736">
    <property type="entry name" value="ADP-RIBOSE PYROPHOSPHATASE"/>
    <property type="match status" value="1"/>
</dbReference>
<evidence type="ECO:0000256" key="3">
    <source>
        <dbReference type="RuleBase" id="RU003476"/>
    </source>
</evidence>
<dbReference type="PROSITE" id="PS00893">
    <property type="entry name" value="NUDIX_BOX"/>
    <property type="match status" value="1"/>
</dbReference>
<dbReference type="RefSeq" id="WP_133753181.1">
    <property type="nucleotide sequence ID" value="NZ_CP171129.1"/>
</dbReference>
<organism evidence="6 7">
    <name type="scientific">Naumannella halotolerans</name>
    <dbReference type="NCBI Taxonomy" id="993414"/>
    <lineage>
        <taxon>Bacteria</taxon>
        <taxon>Bacillati</taxon>
        <taxon>Actinomycetota</taxon>
        <taxon>Actinomycetes</taxon>
        <taxon>Propionibacteriales</taxon>
        <taxon>Propionibacteriaceae</taxon>
        <taxon>Naumannella</taxon>
    </lineage>
</organism>
<dbReference type="CDD" id="cd02883">
    <property type="entry name" value="NUDIX_Hydrolase"/>
    <property type="match status" value="1"/>
</dbReference>
<keyword evidence="7" id="KW-1185">Reference proteome</keyword>
<dbReference type="AlphaFoldDB" id="A0A4R7J5V1"/>
<dbReference type="PRINTS" id="PR00502">
    <property type="entry name" value="NUDIXFAMILY"/>
</dbReference>
<dbReference type="PROSITE" id="PS51462">
    <property type="entry name" value="NUDIX"/>
    <property type="match status" value="1"/>
</dbReference>